<keyword evidence="3" id="KW-1185">Reference proteome</keyword>
<dbReference type="PANTHER" id="PTHR35908:SF1">
    <property type="entry name" value="CONSERVED PROTEIN"/>
    <property type="match status" value="1"/>
</dbReference>
<evidence type="ECO:0000313" key="3">
    <source>
        <dbReference type="Proteomes" id="UP000578686"/>
    </source>
</evidence>
<dbReference type="AlphaFoldDB" id="A0A7X6D0L3"/>
<sequence length="130" mass="14269">MTAARFKALALEARDHQRLADWWCEALGYERCAPGPRVHWPDGWPVLITDPEAVGPPIWVTPAGEESGPHHAVRLEVYGQVAELVALGAREVPTHRPPQAHWHLLADPEGNRFGVFTPPPEGPAVSLGVR</sequence>
<evidence type="ECO:0000259" key="1">
    <source>
        <dbReference type="Pfam" id="PF18029"/>
    </source>
</evidence>
<gene>
    <name evidence="2" type="ORF">HCN56_10540</name>
</gene>
<dbReference type="SUPFAM" id="SSF54593">
    <property type="entry name" value="Glyoxalase/Bleomycin resistance protein/Dihydroxybiphenyl dioxygenase"/>
    <property type="match status" value="1"/>
</dbReference>
<evidence type="ECO:0000313" key="2">
    <source>
        <dbReference type="EMBL" id="NJQ06003.1"/>
    </source>
</evidence>
<protein>
    <submittedName>
        <fullName evidence="2">VOC family protein</fullName>
    </submittedName>
</protein>
<dbReference type="EMBL" id="JAAVJD010000061">
    <property type="protein sequence ID" value="NJQ06003.1"/>
    <property type="molecule type" value="Genomic_DNA"/>
</dbReference>
<dbReference type="Gene3D" id="3.10.180.10">
    <property type="entry name" value="2,3-Dihydroxybiphenyl 1,2-Dioxygenase, domain 1"/>
    <property type="match status" value="1"/>
</dbReference>
<dbReference type="PANTHER" id="PTHR35908">
    <property type="entry name" value="HYPOTHETICAL FUSION PROTEIN"/>
    <property type="match status" value="1"/>
</dbReference>
<dbReference type="RefSeq" id="WP_167969633.1">
    <property type="nucleotide sequence ID" value="NZ_BHZG01000631.1"/>
</dbReference>
<comment type="caution">
    <text evidence="2">The sequence shown here is derived from an EMBL/GenBank/DDBJ whole genome shotgun (WGS) entry which is preliminary data.</text>
</comment>
<dbReference type="CDD" id="cd06587">
    <property type="entry name" value="VOC"/>
    <property type="match status" value="1"/>
</dbReference>
<name>A0A7X6D0L3_9ACTN</name>
<proteinExistence type="predicted"/>
<reference evidence="2 3" key="1">
    <citation type="submission" date="2020-03" db="EMBL/GenBank/DDBJ databases">
        <title>Draft genome of Streptomyces sp. ventii, isolated from the Axial Seamount in the Pacific Ocean, and resequencing of the two type strains Streptomyces lonarensis strain NCL 716 and Streptomyces bohaiensis strain 11A07.</title>
        <authorList>
            <person name="Loughran R.M."/>
            <person name="Pfannmuller K.M."/>
            <person name="Wasson B.J."/>
            <person name="Deadmond M.C."/>
            <person name="Paddock B.E."/>
            <person name="Koyack M.J."/>
            <person name="Gallegos D.A."/>
            <person name="Mitchell E.A."/>
            <person name="Ushijima B."/>
            <person name="Saw J.H."/>
            <person name="Mcphail K.L."/>
            <person name="Videau P."/>
        </authorList>
    </citation>
    <scope>NUCLEOTIDE SEQUENCE [LARGE SCALE GENOMIC DNA]</scope>
    <source>
        <strain evidence="2 3">NCL716</strain>
    </source>
</reference>
<organism evidence="2 3">
    <name type="scientific">Streptomyces lonarensis</name>
    <dbReference type="NCBI Taxonomy" id="700599"/>
    <lineage>
        <taxon>Bacteria</taxon>
        <taxon>Bacillati</taxon>
        <taxon>Actinomycetota</taxon>
        <taxon>Actinomycetes</taxon>
        <taxon>Kitasatosporales</taxon>
        <taxon>Streptomycetaceae</taxon>
        <taxon>Streptomyces</taxon>
    </lineage>
</organism>
<dbReference type="InterPro" id="IPR029068">
    <property type="entry name" value="Glyas_Bleomycin-R_OHBP_Dase"/>
</dbReference>
<dbReference type="InterPro" id="IPR041581">
    <property type="entry name" value="Glyoxalase_6"/>
</dbReference>
<dbReference type="Proteomes" id="UP000578686">
    <property type="component" value="Unassembled WGS sequence"/>
</dbReference>
<accession>A0A7X6D0L3</accession>
<feature type="domain" description="Glyoxalase-like" evidence="1">
    <location>
        <begin position="9"/>
        <end position="116"/>
    </location>
</feature>
<dbReference type="Pfam" id="PF18029">
    <property type="entry name" value="Glyoxalase_6"/>
    <property type="match status" value="1"/>
</dbReference>